<dbReference type="Proteomes" id="UP000179360">
    <property type="component" value="Unassembled WGS sequence"/>
</dbReference>
<accession>A0A1F6THH7</accession>
<proteinExistence type="predicted"/>
<sequence length="209" mass="21866">MSIYLKYCPRCAKANPANATRCKCGYNFETEKTGTQSANALIQEEELYAEYLKARLAQAEEKLGVAKSALAADRHNPRLAAEAVSAEQVASALRAEFAVQNGKLAAVKRLRAEAGGGTKPDEVFRAIQAARAKTALGAGAAHAPDGGPIKSGKTANTKKCPHCTADVAPSLVRCRCGYEFAGGGPDLPPLTLGGGERALPHGGRAAKYR</sequence>
<protein>
    <submittedName>
        <fullName evidence="3">Uncharacterized protein</fullName>
    </submittedName>
</protein>
<evidence type="ECO:0000313" key="3">
    <source>
        <dbReference type="EMBL" id="OGI44597.1"/>
    </source>
</evidence>
<name>A0A1F6THH7_9PROT</name>
<evidence type="ECO:0000256" key="1">
    <source>
        <dbReference type="SAM" id="Coils"/>
    </source>
</evidence>
<dbReference type="EMBL" id="MFSY01000118">
    <property type="protein sequence ID" value="OGI44597.1"/>
    <property type="molecule type" value="Genomic_DNA"/>
</dbReference>
<reference evidence="3 4" key="1">
    <citation type="journal article" date="2016" name="Nat. Commun.">
        <title>Thousands of microbial genomes shed light on interconnected biogeochemical processes in an aquifer system.</title>
        <authorList>
            <person name="Anantharaman K."/>
            <person name="Brown C.T."/>
            <person name="Hug L.A."/>
            <person name="Sharon I."/>
            <person name="Castelle C.J."/>
            <person name="Probst A.J."/>
            <person name="Thomas B.C."/>
            <person name="Singh A."/>
            <person name="Wilkins M.J."/>
            <person name="Karaoz U."/>
            <person name="Brodie E.L."/>
            <person name="Williams K.H."/>
            <person name="Hubbard S.S."/>
            <person name="Banfield J.F."/>
        </authorList>
    </citation>
    <scope>NUCLEOTIDE SEQUENCE [LARGE SCALE GENOMIC DNA]</scope>
</reference>
<organism evidence="3 4">
    <name type="scientific">Candidatus Muproteobacteria bacterium RIFCSPHIGHO2_01_FULL_65_16</name>
    <dbReference type="NCBI Taxonomy" id="1817764"/>
    <lineage>
        <taxon>Bacteria</taxon>
        <taxon>Pseudomonadati</taxon>
        <taxon>Pseudomonadota</taxon>
        <taxon>Candidatus Muproteobacteria</taxon>
    </lineage>
</organism>
<keyword evidence="1" id="KW-0175">Coiled coil</keyword>
<feature type="coiled-coil region" evidence="1">
    <location>
        <begin position="42"/>
        <end position="69"/>
    </location>
</feature>
<evidence type="ECO:0000256" key="2">
    <source>
        <dbReference type="SAM" id="MobiDB-lite"/>
    </source>
</evidence>
<dbReference type="AlphaFoldDB" id="A0A1F6THH7"/>
<comment type="caution">
    <text evidence="3">The sequence shown here is derived from an EMBL/GenBank/DDBJ whole genome shotgun (WGS) entry which is preliminary data.</text>
</comment>
<gene>
    <name evidence="3" type="ORF">A2637_05840</name>
</gene>
<evidence type="ECO:0000313" key="4">
    <source>
        <dbReference type="Proteomes" id="UP000179360"/>
    </source>
</evidence>
<feature type="region of interest" description="Disordered" evidence="2">
    <location>
        <begin position="138"/>
        <end position="158"/>
    </location>
</feature>
<dbReference type="STRING" id="1817764.A2637_05840"/>
<feature type="compositionally biased region" description="Low complexity" evidence="2">
    <location>
        <begin position="138"/>
        <end position="147"/>
    </location>
</feature>